<gene>
    <name evidence="2" type="ORF">SORBI_3007G177150</name>
</gene>
<keyword evidence="3" id="KW-1185">Reference proteome</keyword>
<evidence type="ECO:0000313" key="3">
    <source>
        <dbReference type="Proteomes" id="UP000000768"/>
    </source>
</evidence>
<evidence type="ECO:0000313" key="2">
    <source>
        <dbReference type="EMBL" id="OQU80742.1"/>
    </source>
</evidence>
<keyword evidence="1" id="KW-1133">Transmembrane helix</keyword>
<keyword evidence="1" id="KW-0472">Membrane</keyword>
<dbReference type="Proteomes" id="UP000000768">
    <property type="component" value="Chromosome 7"/>
</dbReference>
<reference evidence="2 3" key="1">
    <citation type="journal article" date="2009" name="Nature">
        <title>The Sorghum bicolor genome and the diversification of grasses.</title>
        <authorList>
            <person name="Paterson A.H."/>
            <person name="Bowers J.E."/>
            <person name="Bruggmann R."/>
            <person name="Dubchak I."/>
            <person name="Grimwood J."/>
            <person name="Gundlach H."/>
            <person name="Haberer G."/>
            <person name="Hellsten U."/>
            <person name="Mitros T."/>
            <person name="Poliakov A."/>
            <person name="Schmutz J."/>
            <person name="Spannagl M."/>
            <person name="Tang H."/>
            <person name="Wang X."/>
            <person name="Wicker T."/>
            <person name="Bharti A.K."/>
            <person name="Chapman J."/>
            <person name="Feltus F.A."/>
            <person name="Gowik U."/>
            <person name="Grigoriev I.V."/>
            <person name="Lyons E."/>
            <person name="Maher C.A."/>
            <person name="Martis M."/>
            <person name="Narechania A."/>
            <person name="Otillar R.P."/>
            <person name="Penning B.W."/>
            <person name="Salamov A.A."/>
            <person name="Wang Y."/>
            <person name="Zhang L."/>
            <person name="Carpita N.C."/>
            <person name="Freeling M."/>
            <person name="Gingle A.R."/>
            <person name="Hash C.T."/>
            <person name="Keller B."/>
            <person name="Klein P."/>
            <person name="Kresovich S."/>
            <person name="McCann M.C."/>
            <person name="Ming R."/>
            <person name="Peterson D.G."/>
            <person name="Mehboob-ur-Rahman"/>
            <person name="Ware D."/>
            <person name="Westhoff P."/>
            <person name="Mayer K.F."/>
            <person name="Messing J."/>
            <person name="Rokhsar D.S."/>
        </authorList>
    </citation>
    <scope>NUCLEOTIDE SEQUENCE [LARGE SCALE GENOMIC DNA]</scope>
    <source>
        <strain evidence="3">cv. BTx623</strain>
    </source>
</reference>
<dbReference type="AlphaFoldDB" id="A0A1Z5RAG5"/>
<reference evidence="3" key="2">
    <citation type="journal article" date="2018" name="Plant J.">
        <title>The Sorghum bicolor reference genome: improved assembly, gene annotations, a transcriptome atlas, and signatures of genome organization.</title>
        <authorList>
            <person name="McCormick R.F."/>
            <person name="Truong S.K."/>
            <person name="Sreedasyam A."/>
            <person name="Jenkins J."/>
            <person name="Shu S."/>
            <person name="Sims D."/>
            <person name="Kennedy M."/>
            <person name="Amirebrahimi M."/>
            <person name="Weers B.D."/>
            <person name="McKinley B."/>
            <person name="Mattison A."/>
            <person name="Morishige D.T."/>
            <person name="Grimwood J."/>
            <person name="Schmutz J."/>
            <person name="Mullet J.E."/>
        </authorList>
    </citation>
    <scope>NUCLEOTIDE SEQUENCE [LARGE SCALE GENOMIC DNA]</scope>
    <source>
        <strain evidence="3">cv. BTx623</strain>
    </source>
</reference>
<keyword evidence="1" id="KW-0812">Transmembrane</keyword>
<name>A0A1Z5RAG5_SORBI</name>
<protein>
    <submittedName>
        <fullName evidence="2">Uncharacterized protein</fullName>
    </submittedName>
</protein>
<proteinExistence type="predicted"/>
<evidence type="ECO:0000256" key="1">
    <source>
        <dbReference type="SAM" id="Phobius"/>
    </source>
</evidence>
<dbReference type="Gramene" id="OQU80742">
    <property type="protein sequence ID" value="OQU80742"/>
    <property type="gene ID" value="SORBI_3007G177150"/>
</dbReference>
<dbReference type="EMBL" id="CM000766">
    <property type="protein sequence ID" value="OQU80742.1"/>
    <property type="molecule type" value="Genomic_DNA"/>
</dbReference>
<accession>A0A1Z5RAG5</accession>
<dbReference type="InParanoid" id="A0A1Z5RAG5"/>
<feature type="transmembrane region" description="Helical" evidence="1">
    <location>
        <begin position="93"/>
        <end position="110"/>
    </location>
</feature>
<organism evidence="2 3">
    <name type="scientific">Sorghum bicolor</name>
    <name type="common">Sorghum</name>
    <name type="synonym">Sorghum vulgare</name>
    <dbReference type="NCBI Taxonomy" id="4558"/>
    <lineage>
        <taxon>Eukaryota</taxon>
        <taxon>Viridiplantae</taxon>
        <taxon>Streptophyta</taxon>
        <taxon>Embryophyta</taxon>
        <taxon>Tracheophyta</taxon>
        <taxon>Spermatophyta</taxon>
        <taxon>Magnoliopsida</taxon>
        <taxon>Liliopsida</taxon>
        <taxon>Poales</taxon>
        <taxon>Poaceae</taxon>
        <taxon>PACMAD clade</taxon>
        <taxon>Panicoideae</taxon>
        <taxon>Andropogonodae</taxon>
        <taxon>Andropogoneae</taxon>
        <taxon>Sorghinae</taxon>
        <taxon>Sorghum</taxon>
    </lineage>
</organism>
<sequence>MAGCHAPSHSVGLGGWGARGGRRAGGHDGGQGGWRWIGWVDTCRPVVSFRTIADMTLHLAVLTRTTCDAMRASRLVTFGVGAGENRSCDPIQSLQGLLLLLILIVVVFWLQKLEGYAAHLIMITKCMLVDDVSC</sequence>